<evidence type="ECO:0000256" key="6">
    <source>
        <dbReference type="SAM" id="MobiDB-lite"/>
    </source>
</evidence>
<evidence type="ECO:0000256" key="1">
    <source>
        <dbReference type="ARBA" id="ARBA00022723"/>
    </source>
</evidence>
<keyword evidence="5" id="KW-0539">Nucleus</keyword>
<dbReference type="GO" id="GO:0008270">
    <property type="term" value="F:zinc ion binding"/>
    <property type="evidence" value="ECO:0007669"/>
    <property type="project" value="InterPro"/>
</dbReference>
<feature type="domain" description="Zn(2)-C6 fungal-type" evidence="7">
    <location>
        <begin position="118"/>
        <end position="152"/>
    </location>
</feature>
<dbReference type="RefSeq" id="XP_018077427.1">
    <property type="nucleotide sequence ID" value="XM_018205532.1"/>
</dbReference>
<feature type="compositionally biased region" description="Polar residues" evidence="6">
    <location>
        <begin position="219"/>
        <end position="235"/>
    </location>
</feature>
<evidence type="ECO:0000256" key="3">
    <source>
        <dbReference type="ARBA" id="ARBA00023125"/>
    </source>
</evidence>
<dbReference type="InterPro" id="IPR050797">
    <property type="entry name" value="Carb_Metab_Trans_Reg"/>
</dbReference>
<dbReference type="PANTHER" id="PTHR31668:SF26">
    <property type="entry name" value="GLUCOSE TRANSPORT TRANSCRIPTION REGULATOR RGT1-RELATED"/>
    <property type="match status" value="1"/>
</dbReference>
<dbReference type="Pfam" id="PF00172">
    <property type="entry name" value="Zn_clus"/>
    <property type="match status" value="1"/>
</dbReference>
<dbReference type="Proteomes" id="UP000070700">
    <property type="component" value="Unassembled WGS sequence"/>
</dbReference>
<feature type="compositionally biased region" description="Polar residues" evidence="6">
    <location>
        <begin position="58"/>
        <end position="74"/>
    </location>
</feature>
<dbReference type="CDD" id="cd12148">
    <property type="entry name" value="fungal_TF_MHR"/>
    <property type="match status" value="1"/>
</dbReference>
<keyword evidence="3" id="KW-0238">DNA-binding</keyword>
<dbReference type="GO" id="GO:0003677">
    <property type="term" value="F:DNA binding"/>
    <property type="evidence" value="ECO:0007669"/>
    <property type="project" value="UniProtKB-KW"/>
</dbReference>
<feature type="region of interest" description="Disordered" evidence="6">
    <location>
        <begin position="1"/>
        <end position="119"/>
    </location>
</feature>
<feature type="region of interest" description="Disordered" evidence="6">
    <location>
        <begin position="707"/>
        <end position="729"/>
    </location>
</feature>
<accession>A0A194XTP7</accession>
<evidence type="ECO:0000256" key="2">
    <source>
        <dbReference type="ARBA" id="ARBA00023015"/>
    </source>
</evidence>
<feature type="region of interest" description="Disordered" evidence="6">
    <location>
        <begin position="184"/>
        <end position="258"/>
    </location>
</feature>
<name>A0A194XTP7_MOLSC</name>
<gene>
    <name evidence="8" type="ORF">LY89DRAFT_166528</name>
</gene>
<dbReference type="STRING" id="149040.A0A194XTP7"/>
<reference evidence="8 9" key="1">
    <citation type="submission" date="2015-10" db="EMBL/GenBank/DDBJ databases">
        <title>Full genome of DAOMC 229536 Phialocephala scopiformis, a fungal endophyte of spruce producing the potent anti-insectan compound rugulosin.</title>
        <authorList>
            <consortium name="DOE Joint Genome Institute"/>
            <person name="Walker A.K."/>
            <person name="Frasz S.L."/>
            <person name="Seifert K.A."/>
            <person name="Miller J.D."/>
            <person name="Mondo S.J."/>
            <person name="Labutti K."/>
            <person name="Lipzen A."/>
            <person name="Dockter R."/>
            <person name="Kennedy M."/>
            <person name="Grigoriev I.V."/>
            <person name="Spatafora J.W."/>
        </authorList>
    </citation>
    <scope>NUCLEOTIDE SEQUENCE [LARGE SCALE GENOMIC DNA]</scope>
    <source>
        <strain evidence="8 9">CBS 120377</strain>
    </source>
</reference>
<feature type="compositionally biased region" description="Polar residues" evidence="6">
    <location>
        <begin position="19"/>
        <end position="30"/>
    </location>
</feature>
<dbReference type="SMART" id="SM00066">
    <property type="entry name" value="GAL4"/>
    <property type="match status" value="1"/>
</dbReference>
<dbReference type="OrthoDB" id="5426978at2759"/>
<dbReference type="Pfam" id="PF04082">
    <property type="entry name" value="Fungal_trans"/>
    <property type="match status" value="1"/>
</dbReference>
<feature type="compositionally biased region" description="Basic and acidic residues" evidence="6">
    <location>
        <begin position="712"/>
        <end position="722"/>
    </location>
</feature>
<keyword evidence="1" id="KW-0479">Metal-binding</keyword>
<dbReference type="SUPFAM" id="SSF57701">
    <property type="entry name" value="Zn2/Cys6 DNA-binding domain"/>
    <property type="match status" value="1"/>
</dbReference>
<dbReference type="PROSITE" id="PS50048">
    <property type="entry name" value="ZN2_CY6_FUNGAL_2"/>
    <property type="match status" value="1"/>
</dbReference>
<dbReference type="KEGG" id="psco:LY89DRAFT_166528"/>
<dbReference type="GO" id="GO:0006351">
    <property type="term" value="P:DNA-templated transcription"/>
    <property type="evidence" value="ECO:0007669"/>
    <property type="project" value="InterPro"/>
</dbReference>
<sequence length="765" mass="84085">MQSYPDPNAGAGAGGAPFSYSTSGQQQSGVPNPDELQMNAQLARLEPVMNASPGGNMASESQDPRGSSQGNVNHQYEHGLPHAGQMQSLHGPMDQMGAYDGSPDGSMAPRKRSKVSRACDECRRKKIRCDATGESDNEQCSNCKRVGTNCQFSRVPMKRGPSKGYIKELADRLNTLESAVHAGEVPMNFLHQESPTQRRPSEEYSPPPNPETRKRGHSAVSNDYTPSRPANWNSPETRHVPHPPPATYQPQAGFFKDSDYASNGLQQPSSWKMAPEQHLQDASTFVVTQDVNSEYAHGWDESIIDGYYQHIHPTFKILQNDKSKLRVRLDVCPGSLKAAFYEAIQVAVRSLPASSQRPAELPRVRRAAQLLHSARLENFPPSLSTDLICLQAMILLAIATADSPAIILRPQPTSPKSSLADAIEVAYAMRLHQYKPQALGEDHDSDDKIARRLWYTLVSLDRWYAASTGRPALIPDSIVIVWPEDQFMLGESFYHIARKFSLPEVDFGNLNTLGMSLVLEHTSRVLSPRPDLPPMNFNPPVYGSILRGELERLRESFSGSLFPPTQAPVLHICFWHMRILIELTLEESTPTAMADAVLNLVTQLNRHVGVFSPLIHYCLALAALTLIELLEYEETRNDAELALKSLLNTRVAYSSWDTPVREMITNRLQRPSSASLGMSSSAAESSKHAAVASQSLQRLADLATATGGREVGGGEDRNEGEKGTIPAAASTPASARNLYPYYSNLRRVVGDGILNAFMIGGESAR</sequence>
<dbReference type="CDD" id="cd00067">
    <property type="entry name" value="GAL4"/>
    <property type="match status" value="1"/>
</dbReference>
<dbReference type="AlphaFoldDB" id="A0A194XTP7"/>
<keyword evidence="9" id="KW-1185">Reference proteome</keyword>
<dbReference type="InterPro" id="IPR036864">
    <property type="entry name" value="Zn2-C6_fun-type_DNA-bd_sf"/>
</dbReference>
<dbReference type="InterPro" id="IPR007219">
    <property type="entry name" value="XnlR_reg_dom"/>
</dbReference>
<evidence type="ECO:0000259" key="7">
    <source>
        <dbReference type="PROSITE" id="PS50048"/>
    </source>
</evidence>
<dbReference type="PANTHER" id="PTHR31668">
    <property type="entry name" value="GLUCOSE TRANSPORT TRANSCRIPTION REGULATOR RGT1-RELATED-RELATED"/>
    <property type="match status" value="1"/>
</dbReference>
<proteinExistence type="predicted"/>
<protein>
    <recommendedName>
        <fullName evidence="7">Zn(2)-C6 fungal-type domain-containing protein</fullName>
    </recommendedName>
</protein>
<dbReference type="Gene3D" id="4.10.240.10">
    <property type="entry name" value="Zn(2)-C6 fungal-type DNA-binding domain"/>
    <property type="match status" value="1"/>
</dbReference>
<dbReference type="InterPro" id="IPR001138">
    <property type="entry name" value="Zn2Cys6_DnaBD"/>
</dbReference>
<evidence type="ECO:0000313" key="8">
    <source>
        <dbReference type="EMBL" id="KUJ23072.1"/>
    </source>
</evidence>
<keyword evidence="2" id="KW-0805">Transcription regulation</keyword>
<evidence type="ECO:0000256" key="4">
    <source>
        <dbReference type="ARBA" id="ARBA00023163"/>
    </source>
</evidence>
<dbReference type="PROSITE" id="PS00463">
    <property type="entry name" value="ZN2_CY6_FUNGAL_1"/>
    <property type="match status" value="1"/>
</dbReference>
<dbReference type="EMBL" id="KQ947405">
    <property type="protein sequence ID" value="KUJ23072.1"/>
    <property type="molecule type" value="Genomic_DNA"/>
</dbReference>
<organism evidence="8 9">
    <name type="scientific">Mollisia scopiformis</name>
    <name type="common">Conifer needle endophyte fungus</name>
    <name type="synonym">Phialocephala scopiformis</name>
    <dbReference type="NCBI Taxonomy" id="149040"/>
    <lineage>
        <taxon>Eukaryota</taxon>
        <taxon>Fungi</taxon>
        <taxon>Dikarya</taxon>
        <taxon>Ascomycota</taxon>
        <taxon>Pezizomycotina</taxon>
        <taxon>Leotiomycetes</taxon>
        <taxon>Helotiales</taxon>
        <taxon>Mollisiaceae</taxon>
        <taxon>Mollisia</taxon>
    </lineage>
</organism>
<evidence type="ECO:0000313" key="9">
    <source>
        <dbReference type="Proteomes" id="UP000070700"/>
    </source>
</evidence>
<dbReference type="GO" id="GO:0000981">
    <property type="term" value="F:DNA-binding transcription factor activity, RNA polymerase II-specific"/>
    <property type="evidence" value="ECO:0007669"/>
    <property type="project" value="InterPro"/>
</dbReference>
<dbReference type="GeneID" id="28815258"/>
<keyword evidence="4" id="KW-0804">Transcription</keyword>
<dbReference type="InParanoid" id="A0A194XTP7"/>
<evidence type="ECO:0000256" key="5">
    <source>
        <dbReference type="ARBA" id="ARBA00023242"/>
    </source>
</evidence>